<evidence type="ECO:0000313" key="1">
    <source>
        <dbReference type="EMBL" id="JAS93675.1"/>
    </source>
</evidence>
<accession>A0A1B6J399</accession>
<reference evidence="1" key="1">
    <citation type="submission" date="2015-11" db="EMBL/GenBank/DDBJ databases">
        <title>De novo transcriptome assembly of four potential Pierce s Disease insect vectors from Arizona vineyards.</title>
        <authorList>
            <person name="Tassone E.E."/>
        </authorList>
    </citation>
    <scope>NUCLEOTIDE SEQUENCE</scope>
</reference>
<dbReference type="SUPFAM" id="SSF52266">
    <property type="entry name" value="SGNH hydrolase"/>
    <property type="match status" value="1"/>
</dbReference>
<organism evidence="1">
    <name type="scientific">Homalodisca liturata</name>
    <dbReference type="NCBI Taxonomy" id="320908"/>
    <lineage>
        <taxon>Eukaryota</taxon>
        <taxon>Metazoa</taxon>
        <taxon>Ecdysozoa</taxon>
        <taxon>Arthropoda</taxon>
        <taxon>Hexapoda</taxon>
        <taxon>Insecta</taxon>
        <taxon>Pterygota</taxon>
        <taxon>Neoptera</taxon>
        <taxon>Paraneoptera</taxon>
        <taxon>Hemiptera</taxon>
        <taxon>Auchenorrhyncha</taxon>
        <taxon>Membracoidea</taxon>
        <taxon>Cicadellidae</taxon>
        <taxon>Cicadellinae</taxon>
        <taxon>Proconiini</taxon>
        <taxon>Homalodisca</taxon>
    </lineage>
</organism>
<sequence>QGVCKPGAKLQEVASDTPPPADSCCAIIAGTNDVAAGQQVNIYQHLERRITSKLRTAGGVVVATLPHRHDLPASHPVNLETARVNSYIEELCVRHRGTEVLDFSLIGREALTPHGMHLKPTHKHLLAELLLECVQRLD</sequence>
<proteinExistence type="predicted"/>
<protein>
    <recommendedName>
        <fullName evidence="2">SGNH hydrolase-type esterase domain-containing protein</fullName>
    </recommendedName>
</protein>
<feature type="non-terminal residue" evidence="1">
    <location>
        <position position="138"/>
    </location>
</feature>
<dbReference type="Gene3D" id="3.40.50.1110">
    <property type="entry name" value="SGNH hydrolase"/>
    <property type="match status" value="1"/>
</dbReference>
<dbReference type="InterPro" id="IPR036514">
    <property type="entry name" value="SGNH_hydro_sf"/>
</dbReference>
<gene>
    <name evidence="1" type="ORF">g.57880</name>
</gene>
<dbReference type="EMBL" id="GECU01014031">
    <property type="protein sequence ID" value="JAS93675.1"/>
    <property type="molecule type" value="Transcribed_RNA"/>
</dbReference>
<name>A0A1B6J399_9HEMI</name>
<evidence type="ECO:0008006" key="2">
    <source>
        <dbReference type="Google" id="ProtNLM"/>
    </source>
</evidence>
<feature type="non-terminal residue" evidence="1">
    <location>
        <position position="1"/>
    </location>
</feature>
<dbReference type="AlphaFoldDB" id="A0A1B6J399"/>